<dbReference type="PANTHER" id="PTHR42902:SF1">
    <property type="entry name" value="MALATE SYNTHASE 1-RELATED"/>
    <property type="match status" value="1"/>
</dbReference>
<evidence type="ECO:0000256" key="1">
    <source>
        <dbReference type="ARBA" id="ARBA00006394"/>
    </source>
</evidence>
<feature type="active site" description="Proton donor" evidence="8">
    <location>
        <position position="461"/>
    </location>
</feature>
<dbReference type="InterPro" id="IPR019830">
    <property type="entry name" value="Malate_synthase_CS"/>
</dbReference>
<feature type="domain" description="Malate synthase N-terminal" evidence="11">
    <location>
        <begin position="15"/>
        <end position="75"/>
    </location>
</feature>
<dbReference type="InterPro" id="IPR048355">
    <property type="entry name" value="MS_C"/>
</dbReference>
<dbReference type="FunFam" id="3.20.20.360:FF:000001">
    <property type="entry name" value="Malate synthase"/>
    <property type="match status" value="1"/>
</dbReference>
<dbReference type="RefSeq" id="WP_169324849.1">
    <property type="nucleotide sequence ID" value="NZ_JABCJJ010000012.1"/>
</dbReference>
<name>A0A7Y0M121_CELFI</name>
<accession>A0A7Y0M121</accession>
<dbReference type="EMBL" id="JABCJJ010000012">
    <property type="protein sequence ID" value="NMR20482.1"/>
    <property type="molecule type" value="Genomic_DNA"/>
</dbReference>
<evidence type="ECO:0000259" key="11">
    <source>
        <dbReference type="Pfam" id="PF20656"/>
    </source>
</evidence>
<dbReference type="PIRSF" id="PIRSF001363">
    <property type="entry name" value="Malate_synth"/>
    <property type="match status" value="1"/>
</dbReference>
<dbReference type="PANTHER" id="PTHR42902">
    <property type="entry name" value="MALATE SYNTHASE"/>
    <property type="match status" value="1"/>
</dbReference>
<keyword evidence="14" id="KW-1185">Reference proteome</keyword>
<evidence type="ECO:0000256" key="9">
    <source>
        <dbReference type="RuleBase" id="RU000555"/>
    </source>
</evidence>
<comment type="similarity">
    <text evidence="1 9">Belongs to the malate synthase family.</text>
</comment>
<dbReference type="Pfam" id="PF20656">
    <property type="entry name" value="MS_N"/>
    <property type="match status" value="1"/>
</dbReference>
<dbReference type="InterPro" id="IPR048356">
    <property type="entry name" value="MS_N"/>
</dbReference>
<keyword evidence="4 9" id="KW-0816">Tricarboxylic acid cycle</keyword>
<evidence type="ECO:0000259" key="12">
    <source>
        <dbReference type="Pfam" id="PF20659"/>
    </source>
</evidence>
<dbReference type="InterPro" id="IPR006252">
    <property type="entry name" value="Malate_synthA"/>
</dbReference>
<gene>
    <name evidence="13" type="ORF">HIR71_09680</name>
</gene>
<evidence type="ECO:0000256" key="7">
    <source>
        <dbReference type="ARBA" id="ARBA00068441"/>
    </source>
</evidence>
<feature type="domain" description="Malate synthase C-terminal" evidence="12">
    <location>
        <begin position="427"/>
        <end position="538"/>
    </location>
</feature>
<dbReference type="InterPro" id="IPR001465">
    <property type="entry name" value="Malate_synthase_TIM"/>
</dbReference>
<dbReference type="Pfam" id="PF20659">
    <property type="entry name" value="MS_C"/>
    <property type="match status" value="1"/>
</dbReference>
<evidence type="ECO:0000256" key="4">
    <source>
        <dbReference type="ARBA" id="ARBA00022532"/>
    </source>
</evidence>
<keyword evidence="3 9" id="KW-0329">Glyoxylate bypass</keyword>
<dbReference type="GO" id="GO:0004474">
    <property type="term" value="F:malate synthase activity"/>
    <property type="evidence" value="ECO:0007669"/>
    <property type="project" value="UniProtKB-EC"/>
</dbReference>
<proteinExistence type="inferred from homology"/>
<dbReference type="GO" id="GO:0005737">
    <property type="term" value="C:cytoplasm"/>
    <property type="evidence" value="ECO:0007669"/>
    <property type="project" value="TreeGrafter"/>
</dbReference>
<comment type="catalytic activity">
    <reaction evidence="6 9">
        <text>glyoxylate + acetyl-CoA + H2O = (S)-malate + CoA + H(+)</text>
        <dbReference type="Rhea" id="RHEA:18181"/>
        <dbReference type="ChEBI" id="CHEBI:15377"/>
        <dbReference type="ChEBI" id="CHEBI:15378"/>
        <dbReference type="ChEBI" id="CHEBI:15589"/>
        <dbReference type="ChEBI" id="CHEBI:36655"/>
        <dbReference type="ChEBI" id="CHEBI:57287"/>
        <dbReference type="ChEBI" id="CHEBI:57288"/>
        <dbReference type="EC" id="2.3.3.9"/>
    </reaction>
</comment>
<evidence type="ECO:0000256" key="3">
    <source>
        <dbReference type="ARBA" id="ARBA00022435"/>
    </source>
</evidence>
<sequence length="557" mass="62745">MSPSTTTTGTTPHLEITGPVVAGVTEILTPEALAFLAELHTRFVGRRHDLLLARQRRRARFADGRDPRFRPETQYIREDPSWRVAGAGPGLEDRRVEITGPTDRKMTVNAMNSGAKVWLADLEDATSPTWENIVGGQLNLVHAIRRQIDFTSDEGKEYRLAEENPTIVMRPRGWHLAEKHLRFTDRAGQRSAASASLVDFGLYFFHNAAELIARGKGPYLYLPKLESYHEARLWNDIFVFAQEYVGIPRGTIRATVLIETITAAFDMEEILYELREHCAGLNAGRWDYIFSIIKNFRNRGPRFVLPDRSEVKMTVPFMRAYTELLVATCHKRGAHAIGGMSAFIPNRRDPEVTAKALDQVRADKEREATAGYDGSWVAHPDLIPVAQEVFDRVLCDKPNQVDRLRDDVHVEAWQLLDIGSAGGQDQVTDAGVRHNVSIGVRYIESWLRGVGAAAIDNLMEDAATAEISRSQIWQWIHQDVVTSEGHRVTHAWVEEILAEVVAELPRTEGDRVDDAVHVFRAVALAEDFPTFLTITAYTRYLVQAERRRPQPDAEQAA</sequence>
<dbReference type="AlphaFoldDB" id="A0A7Y0M121"/>
<reference evidence="13 14" key="1">
    <citation type="submission" date="2020-04" db="EMBL/GenBank/DDBJ databases">
        <title>Sequencing and Assembly of C. fimi.</title>
        <authorList>
            <person name="Ramsey A.R."/>
        </authorList>
    </citation>
    <scope>NUCLEOTIDE SEQUENCE [LARGE SCALE GENOMIC DNA]</scope>
    <source>
        <strain evidence="13 14">SB</strain>
    </source>
</reference>
<keyword evidence="13" id="KW-0012">Acyltransferase</keyword>
<dbReference type="UniPathway" id="UPA00703">
    <property type="reaction ID" value="UER00720"/>
</dbReference>
<evidence type="ECO:0000256" key="2">
    <source>
        <dbReference type="ARBA" id="ARBA00012636"/>
    </source>
</evidence>
<dbReference type="InterPro" id="IPR044856">
    <property type="entry name" value="Malate_synth_C_sf"/>
</dbReference>
<dbReference type="CDD" id="cd00727">
    <property type="entry name" value="malate_synt_A"/>
    <property type="match status" value="1"/>
</dbReference>
<dbReference type="NCBIfam" id="TIGR01344">
    <property type="entry name" value="malate_syn_A"/>
    <property type="match status" value="1"/>
</dbReference>
<dbReference type="InterPro" id="IPR046363">
    <property type="entry name" value="MS_N_TIM-barrel_dom"/>
</dbReference>
<evidence type="ECO:0000259" key="10">
    <source>
        <dbReference type="Pfam" id="PF01274"/>
    </source>
</evidence>
<dbReference type="GO" id="GO:0006097">
    <property type="term" value="P:glyoxylate cycle"/>
    <property type="evidence" value="ECO:0007669"/>
    <property type="project" value="UniProtKB-UniPathway"/>
</dbReference>
<dbReference type="InterPro" id="IPR011076">
    <property type="entry name" value="Malate_synth_sf"/>
</dbReference>
<evidence type="ECO:0000256" key="5">
    <source>
        <dbReference type="ARBA" id="ARBA00022679"/>
    </source>
</evidence>
<evidence type="ECO:0000256" key="8">
    <source>
        <dbReference type="PIRSR" id="PIRSR001363-1"/>
    </source>
</evidence>
<dbReference type="Pfam" id="PF01274">
    <property type="entry name" value="MS_TIM-barrel"/>
    <property type="match status" value="1"/>
</dbReference>
<organism evidence="13 14">
    <name type="scientific">Cellulomonas fimi</name>
    <dbReference type="NCBI Taxonomy" id="1708"/>
    <lineage>
        <taxon>Bacteria</taxon>
        <taxon>Bacillati</taxon>
        <taxon>Actinomycetota</taxon>
        <taxon>Actinomycetes</taxon>
        <taxon>Micrococcales</taxon>
        <taxon>Cellulomonadaceae</taxon>
        <taxon>Cellulomonas</taxon>
    </lineage>
</organism>
<dbReference type="PROSITE" id="PS00510">
    <property type="entry name" value="MALATE_SYNTHASE"/>
    <property type="match status" value="1"/>
</dbReference>
<dbReference type="Gene3D" id="3.20.20.360">
    <property type="entry name" value="Malate synthase, domain 3"/>
    <property type="match status" value="1"/>
</dbReference>
<comment type="caution">
    <text evidence="13">The sequence shown here is derived from an EMBL/GenBank/DDBJ whole genome shotgun (WGS) entry which is preliminary data.</text>
</comment>
<protein>
    <recommendedName>
        <fullName evidence="7 9">Malate synthase</fullName>
        <ecNumber evidence="2 9">2.3.3.9</ecNumber>
    </recommendedName>
</protein>
<dbReference type="Gene3D" id="1.20.1220.12">
    <property type="entry name" value="Malate synthase, domain III"/>
    <property type="match status" value="1"/>
</dbReference>
<comment type="pathway">
    <text evidence="9">Carbohydrate metabolism; glyoxylate cycle; (S)-malate from isocitrate: step 2/2.</text>
</comment>
<dbReference type="EC" id="2.3.3.9" evidence="2 9"/>
<feature type="domain" description="Malate synthase TIM barrel" evidence="10">
    <location>
        <begin position="166"/>
        <end position="418"/>
    </location>
</feature>
<evidence type="ECO:0000313" key="14">
    <source>
        <dbReference type="Proteomes" id="UP000562124"/>
    </source>
</evidence>
<feature type="active site" description="Proton acceptor" evidence="8">
    <location>
        <position position="170"/>
    </location>
</feature>
<dbReference type="GO" id="GO:0006099">
    <property type="term" value="P:tricarboxylic acid cycle"/>
    <property type="evidence" value="ECO:0007669"/>
    <property type="project" value="UniProtKB-KW"/>
</dbReference>
<dbReference type="Proteomes" id="UP000562124">
    <property type="component" value="Unassembled WGS sequence"/>
</dbReference>
<dbReference type="FunFam" id="1.20.1220.12:FF:000001">
    <property type="entry name" value="Malate synthase"/>
    <property type="match status" value="1"/>
</dbReference>
<keyword evidence="5 9" id="KW-0808">Transferase</keyword>
<evidence type="ECO:0000313" key="13">
    <source>
        <dbReference type="EMBL" id="NMR20482.1"/>
    </source>
</evidence>
<evidence type="ECO:0000256" key="6">
    <source>
        <dbReference type="ARBA" id="ARBA00047918"/>
    </source>
</evidence>
<dbReference type="SUPFAM" id="SSF51645">
    <property type="entry name" value="Malate synthase G"/>
    <property type="match status" value="1"/>
</dbReference>